<gene>
    <name evidence="1" type="ORF">DCG58_16620</name>
</gene>
<evidence type="ECO:0000313" key="1">
    <source>
        <dbReference type="EMBL" id="HAE28787.1"/>
    </source>
</evidence>
<dbReference type="Proteomes" id="UP000259610">
    <property type="component" value="Unassembled WGS sequence"/>
</dbReference>
<protein>
    <submittedName>
        <fullName evidence="1">Acyl-CoA dehydrogenase</fullName>
    </submittedName>
</protein>
<accession>A0A3B9H264</accession>
<dbReference type="AlphaFoldDB" id="A0A3B9H264"/>
<reference evidence="1 2" key="1">
    <citation type="journal article" date="2018" name="Nat. Biotechnol.">
        <title>A standardized bacterial taxonomy based on genome phylogeny substantially revises the tree of life.</title>
        <authorList>
            <person name="Parks D.H."/>
            <person name="Chuvochina M."/>
            <person name="Waite D.W."/>
            <person name="Rinke C."/>
            <person name="Skarshewski A."/>
            <person name="Chaumeil P.A."/>
            <person name="Hugenholtz P."/>
        </authorList>
    </citation>
    <scope>NUCLEOTIDE SEQUENCE [LARGE SCALE GENOMIC DNA]</scope>
    <source>
        <strain evidence="1">UBA8733</strain>
    </source>
</reference>
<sequence length="121" mass="13160">MSTGEMVQEKQSAVMDGLTATMRDALGALDTYAAAATSGARGELVGEDGRPDRKAFERHQHLAHGLSWLVTYVETLRQVTEWAARLEAEGKFTDVEALLSQILFSEYCAQIVGGIPMNQGE</sequence>
<dbReference type="EMBL" id="DMAN01000376">
    <property type="protein sequence ID" value="HAE28787.1"/>
    <property type="molecule type" value="Genomic_DNA"/>
</dbReference>
<feature type="non-terminal residue" evidence="1">
    <location>
        <position position="121"/>
    </location>
</feature>
<organism evidence="1 2">
    <name type="scientific">Hyphomonas adhaerens</name>
    <dbReference type="NCBI Taxonomy" id="81029"/>
    <lineage>
        <taxon>Bacteria</taxon>
        <taxon>Pseudomonadati</taxon>
        <taxon>Pseudomonadota</taxon>
        <taxon>Alphaproteobacteria</taxon>
        <taxon>Hyphomonadales</taxon>
        <taxon>Hyphomonadaceae</taxon>
        <taxon>Hyphomonas</taxon>
    </lineage>
</organism>
<name>A0A3B9H264_9PROT</name>
<evidence type="ECO:0000313" key="2">
    <source>
        <dbReference type="Proteomes" id="UP000259610"/>
    </source>
</evidence>
<proteinExistence type="predicted"/>
<comment type="caution">
    <text evidence="1">The sequence shown here is derived from an EMBL/GenBank/DDBJ whole genome shotgun (WGS) entry which is preliminary data.</text>
</comment>